<protein>
    <submittedName>
        <fullName evidence="1">Uncharacterized protein</fullName>
    </submittedName>
</protein>
<evidence type="ECO:0000313" key="1">
    <source>
        <dbReference type="EMBL" id="EHL06361.1"/>
    </source>
</evidence>
<comment type="caution">
    <text evidence="1">The sequence shown here is derived from an EMBL/GenBank/DDBJ whole genome shotgun (WGS) entry which is preliminary data.</text>
</comment>
<name>G9XPN3_DESHA</name>
<dbReference type="Proteomes" id="UP000004416">
    <property type="component" value="Unassembled WGS sequence"/>
</dbReference>
<dbReference type="PATRIC" id="fig|537010.4.peg.2745"/>
<dbReference type="Gene3D" id="3.30.160.250">
    <property type="match status" value="1"/>
</dbReference>
<dbReference type="EMBL" id="AFZX01000075">
    <property type="protein sequence ID" value="EHL06361.1"/>
    <property type="molecule type" value="Genomic_DNA"/>
</dbReference>
<reference evidence="1 2" key="1">
    <citation type="submission" date="2011-08" db="EMBL/GenBank/DDBJ databases">
        <authorList>
            <person name="Weinstock G."/>
            <person name="Sodergren E."/>
            <person name="Clifton S."/>
            <person name="Fulton L."/>
            <person name="Fulton B."/>
            <person name="Courtney L."/>
            <person name="Fronick C."/>
            <person name="Harrison M."/>
            <person name="Strong C."/>
            <person name="Farmer C."/>
            <person name="Delahaunty K."/>
            <person name="Markovic C."/>
            <person name="Hall O."/>
            <person name="Minx P."/>
            <person name="Tomlinson C."/>
            <person name="Mitreva M."/>
            <person name="Hou S."/>
            <person name="Chen J."/>
            <person name="Wollam A."/>
            <person name="Pepin K.H."/>
            <person name="Johnson M."/>
            <person name="Bhonagiri V."/>
            <person name="Zhang X."/>
            <person name="Suruliraj S."/>
            <person name="Warren W."/>
            <person name="Chinwalla A."/>
            <person name="Mardis E.R."/>
            <person name="Wilson R.K."/>
        </authorList>
    </citation>
    <scope>NUCLEOTIDE SEQUENCE [LARGE SCALE GENOMIC DNA]</scope>
    <source>
        <strain evidence="1 2">DP7</strain>
    </source>
</reference>
<sequence length="155" mass="17290">MQATNKYKIPKGVDNLTNHLIYPIVVEKADDEGLGMYFPDFPGTAILSLDITDGIRRAKEMLANLVIEKEQQALPLPIPSAPEDIALYDASDRIVFIEVYLPPYRNEAKNKSVTKNCTLPKWLRDAGEEAGLNFSQLLQTSIKDALGINESKMQP</sequence>
<dbReference type="HOGENOM" id="CLU_114047_0_2_9"/>
<gene>
    <name evidence="1" type="ORF">HMPREF0322_02929</name>
</gene>
<dbReference type="InterPro" id="IPR035069">
    <property type="entry name" value="TTHA1013/TTHA0281-like"/>
</dbReference>
<accession>G9XPN3</accession>
<dbReference type="AlphaFoldDB" id="G9XPN3"/>
<evidence type="ECO:0000313" key="2">
    <source>
        <dbReference type="Proteomes" id="UP000004416"/>
    </source>
</evidence>
<proteinExistence type="predicted"/>
<organism evidence="1 2">
    <name type="scientific">Desulfitobacterium hafniense DP7</name>
    <dbReference type="NCBI Taxonomy" id="537010"/>
    <lineage>
        <taxon>Bacteria</taxon>
        <taxon>Bacillati</taxon>
        <taxon>Bacillota</taxon>
        <taxon>Clostridia</taxon>
        <taxon>Eubacteriales</taxon>
        <taxon>Desulfitobacteriaceae</taxon>
        <taxon>Desulfitobacterium</taxon>
    </lineage>
</organism>
<dbReference type="SUPFAM" id="SSF143100">
    <property type="entry name" value="TTHA1013/TTHA0281-like"/>
    <property type="match status" value="1"/>
</dbReference>